<dbReference type="AlphaFoldDB" id="A0A9P4P9L4"/>
<keyword evidence="3" id="KW-1185">Reference proteome</keyword>
<dbReference type="EMBL" id="MU001509">
    <property type="protein sequence ID" value="KAF2439348.1"/>
    <property type="molecule type" value="Genomic_DNA"/>
</dbReference>
<comment type="caution">
    <text evidence="2">The sequence shown here is derived from an EMBL/GenBank/DDBJ whole genome shotgun (WGS) entry which is preliminary data.</text>
</comment>
<evidence type="ECO:0000256" key="1">
    <source>
        <dbReference type="SAM" id="MobiDB-lite"/>
    </source>
</evidence>
<accession>A0A9P4P9L4</accession>
<dbReference type="Proteomes" id="UP000799764">
    <property type="component" value="Unassembled WGS sequence"/>
</dbReference>
<evidence type="ECO:0000313" key="3">
    <source>
        <dbReference type="Proteomes" id="UP000799764"/>
    </source>
</evidence>
<proteinExistence type="predicted"/>
<feature type="region of interest" description="Disordered" evidence="1">
    <location>
        <begin position="408"/>
        <end position="451"/>
    </location>
</feature>
<name>A0A9P4P9L4_9PLEO</name>
<reference evidence="2" key="1">
    <citation type="journal article" date="2020" name="Stud. Mycol.">
        <title>101 Dothideomycetes genomes: a test case for predicting lifestyles and emergence of pathogens.</title>
        <authorList>
            <person name="Haridas S."/>
            <person name="Albert R."/>
            <person name="Binder M."/>
            <person name="Bloem J."/>
            <person name="Labutti K."/>
            <person name="Salamov A."/>
            <person name="Andreopoulos B."/>
            <person name="Baker S."/>
            <person name="Barry K."/>
            <person name="Bills G."/>
            <person name="Bluhm B."/>
            <person name="Cannon C."/>
            <person name="Castanera R."/>
            <person name="Culley D."/>
            <person name="Daum C."/>
            <person name="Ezra D."/>
            <person name="Gonzalez J."/>
            <person name="Henrissat B."/>
            <person name="Kuo A."/>
            <person name="Liang C."/>
            <person name="Lipzen A."/>
            <person name="Lutzoni F."/>
            <person name="Magnuson J."/>
            <person name="Mondo S."/>
            <person name="Nolan M."/>
            <person name="Ohm R."/>
            <person name="Pangilinan J."/>
            <person name="Park H.-J."/>
            <person name="Ramirez L."/>
            <person name="Alfaro M."/>
            <person name="Sun H."/>
            <person name="Tritt A."/>
            <person name="Yoshinaga Y."/>
            <person name="Zwiers L.-H."/>
            <person name="Turgeon B."/>
            <person name="Goodwin S."/>
            <person name="Spatafora J."/>
            <person name="Crous P."/>
            <person name="Grigoriev I."/>
        </authorList>
    </citation>
    <scope>NUCLEOTIDE SEQUENCE</scope>
    <source>
        <strain evidence="2">CBS 690.94</strain>
    </source>
</reference>
<sequence length="451" mass="50296">MSVGKLACTSVGLGTPFGQVRHSSHLPPNPASSTRVCAPIVHETSLLFLNSTGQTAQLNSRHDENSPPQMRRVCTCPRQYETPPQKVAMSQTNNLCMKPLFDSADFVPASIDTNRFDGLVLCKCKGRYYCNKACRQADKNLHGPECKTIEYLAEPGDMAIAPTMIKPRDKGSAEIARQEDVIYHLTLVVHFAKQPKRARYITPFVELSGLEQKIQETVRDFSTVIPSGASLSELLNAPVSGLAGVEQVHIPCHGLEGSISFLIHYEKQNYIKYCYRSNFWSFGKLLYTVVVDTLKIRTDDQEKDEQYMTKVEVEATFASMDSAVECVSALVDRWDKEMGKHQGKIISVDRKSMCGVMISPNKKTELKHARIITRTLWQAGALNGKGGKAIMVVPEDRNSFAKRTRMMEHTEQEKTGTTSTGAAKLNNWKKRTAADMDRDVDAEDTSMYQGT</sequence>
<protein>
    <submittedName>
        <fullName evidence="2">Uncharacterized protein</fullName>
    </submittedName>
</protein>
<organism evidence="2 3">
    <name type="scientific">Karstenula rhodostoma CBS 690.94</name>
    <dbReference type="NCBI Taxonomy" id="1392251"/>
    <lineage>
        <taxon>Eukaryota</taxon>
        <taxon>Fungi</taxon>
        <taxon>Dikarya</taxon>
        <taxon>Ascomycota</taxon>
        <taxon>Pezizomycotina</taxon>
        <taxon>Dothideomycetes</taxon>
        <taxon>Pleosporomycetidae</taxon>
        <taxon>Pleosporales</taxon>
        <taxon>Massarineae</taxon>
        <taxon>Didymosphaeriaceae</taxon>
        <taxon>Karstenula</taxon>
    </lineage>
</organism>
<evidence type="ECO:0000313" key="2">
    <source>
        <dbReference type="EMBL" id="KAF2439348.1"/>
    </source>
</evidence>
<gene>
    <name evidence="2" type="ORF">P171DRAFT_436046</name>
</gene>
<dbReference type="OrthoDB" id="3789521at2759"/>
<dbReference type="SUPFAM" id="SSF144232">
    <property type="entry name" value="HIT/MYND zinc finger-like"/>
    <property type="match status" value="1"/>
</dbReference>